<keyword evidence="2" id="KW-1185">Reference proteome</keyword>
<evidence type="ECO:0000313" key="2">
    <source>
        <dbReference type="Proteomes" id="UP001303587"/>
    </source>
</evidence>
<evidence type="ECO:0000313" key="1">
    <source>
        <dbReference type="EMBL" id="WNY24512.1"/>
    </source>
</evidence>
<reference evidence="1 2" key="1">
    <citation type="submission" date="2023-07" db="EMBL/GenBank/DDBJ databases">
        <title>Closed genoem sequence of Methanosarcinaceae archaeon Ac7.</title>
        <authorList>
            <person name="Poehlein A."/>
            <person name="Protasov E."/>
            <person name="Platt K."/>
            <person name="Reeh H."/>
            <person name="Daniel R."/>
            <person name="Brune A."/>
        </authorList>
    </citation>
    <scope>NUCLEOTIDE SEQUENCE [LARGE SCALE GENOMIC DNA]</scope>
    <source>
        <strain evidence="1 2">Ac7</strain>
    </source>
</reference>
<dbReference type="EMBL" id="CP131060">
    <property type="protein sequence ID" value="WNY24512.1"/>
    <property type="molecule type" value="Genomic_DNA"/>
</dbReference>
<protein>
    <submittedName>
        <fullName evidence="1">Uncharacterized protein</fullName>
    </submittedName>
</protein>
<proteinExistence type="predicted"/>
<organism evidence="1 2">
    <name type="scientific">Methanolapillus millepedarum</name>
    <dbReference type="NCBI Taxonomy" id="3028296"/>
    <lineage>
        <taxon>Archaea</taxon>
        <taxon>Methanobacteriati</taxon>
        <taxon>Methanobacteriota</taxon>
        <taxon>Stenosarchaea group</taxon>
        <taxon>Methanomicrobia</taxon>
        <taxon>Methanosarcinales</taxon>
        <taxon>Methanosarcinaceae</taxon>
        <taxon>Methanolapillus</taxon>
    </lineage>
</organism>
<name>A0AA96VD27_9EURY</name>
<dbReference type="GeneID" id="89229158"/>
<dbReference type="RefSeq" id="WP_338102601.1">
    <property type="nucleotide sequence ID" value="NZ_CP131060.1"/>
</dbReference>
<gene>
    <name evidence="1" type="ORF">MsAc7_00340</name>
</gene>
<accession>A0AA96VD27</accession>
<dbReference type="AlphaFoldDB" id="A0AA96VD27"/>
<dbReference type="Proteomes" id="UP001303587">
    <property type="component" value="Chromosome"/>
</dbReference>
<sequence length="101" mass="11756">MSLKIIEKGRFWAVNIDPQAASKSEKDEFMKLLYERGGMDELLYNEYLYGNDTDRMFHLGITLNNMSWFGIDYAATKEKVDTLLKNQEHLLSIINEMKSNA</sequence>